<keyword evidence="1 7" id="KW-0723">Serine/threonine-protein kinase</keyword>
<keyword evidence="3 6" id="KW-0547">Nucleotide-binding</keyword>
<dbReference type="eggNOG" id="KOG0613">
    <property type="taxonomic scope" value="Eukaryota"/>
</dbReference>
<dbReference type="STRING" id="32264.T1JQ38"/>
<dbReference type="PANTHER" id="PTHR24342">
    <property type="entry name" value="SERINE/THREONINE-PROTEIN KINASE 17"/>
    <property type="match status" value="1"/>
</dbReference>
<evidence type="ECO:0000259" key="8">
    <source>
        <dbReference type="PROSITE" id="PS50011"/>
    </source>
</evidence>
<dbReference type="PROSITE" id="PS00108">
    <property type="entry name" value="PROTEIN_KINASE_ST"/>
    <property type="match status" value="1"/>
</dbReference>
<feature type="binding site" evidence="6">
    <location>
        <position position="88"/>
    </location>
    <ligand>
        <name>ATP</name>
        <dbReference type="ChEBI" id="CHEBI:30616"/>
    </ligand>
</feature>
<evidence type="ECO:0000256" key="7">
    <source>
        <dbReference type="RuleBase" id="RU000304"/>
    </source>
</evidence>
<dbReference type="SUPFAM" id="SSF56112">
    <property type="entry name" value="Protein kinase-like (PK-like)"/>
    <property type="match status" value="1"/>
</dbReference>
<dbReference type="Proteomes" id="UP000015104">
    <property type="component" value="Unassembled WGS sequence"/>
</dbReference>
<evidence type="ECO:0000313" key="9">
    <source>
        <dbReference type="EnsemblMetazoa" id="tetur01g01810.1"/>
    </source>
</evidence>
<dbReference type="AlphaFoldDB" id="T1JQ38"/>
<dbReference type="InterPro" id="IPR011009">
    <property type="entry name" value="Kinase-like_dom_sf"/>
</dbReference>
<dbReference type="GO" id="GO:0035556">
    <property type="term" value="P:intracellular signal transduction"/>
    <property type="evidence" value="ECO:0007669"/>
    <property type="project" value="TreeGrafter"/>
</dbReference>
<evidence type="ECO:0000256" key="6">
    <source>
        <dbReference type="PROSITE-ProRule" id="PRU10141"/>
    </source>
</evidence>
<dbReference type="GO" id="GO:0043065">
    <property type="term" value="P:positive regulation of apoptotic process"/>
    <property type="evidence" value="ECO:0007669"/>
    <property type="project" value="TreeGrafter"/>
</dbReference>
<accession>T1JQ38</accession>
<dbReference type="SMART" id="SM00220">
    <property type="entry name" value="S_TKc"/>
    <property type="match status" value="1"/>
</dbReference>
<dbReference type="HOGENOM" id="CLU_000288_63_0_1"/>
<name>T1JQ38_TETUR</name>
<protein>
    <recommendedName>
        <fullName evidence="8">Protein kinase domain-containing protein</fullName>
    </recommendedName>
</protein>
<dbReference type="FunFam" id="3.30.200.20:FF:000249">
    <property type="entry name" value="twitchin isoform X2"/>
    <property type="match status" value="1"/>
</dbReference>
<keyword evidence="2" id="KW-0808">Transferase</keyword>
<dbReference type="InterPro" id="IPR008271">
    <property type="entry name" value="Ser/Thr_kinase_AS"/>
</dbReference>
<evidence type="ECO:0000256" key="2">
    <source>
        <dbReference type="ARBA" id="ARBA00022679"/>
    </source>
</evidence>
<reference evidence="10" key="1">
    <citation type="submission" date="2011-08" db="EMBL/GenBank/DDBJ databases">
        <authorList>
            <person name="Rombauts S."/>
        </authorList>
    </citation>
    <scope>NUCLEOTIDE SEQUENCE</scope>
    <source>
        <strain evidence="10">London</strain>
    </source>
</reference>
<dbReference type="Pfam" id="PF00069">
    <property type="entry name" value="Pkinase"/>
    <property type="match status" value="1"/>
</dbReference>
<keyword evidence="5 6" id="KW-0067">ATP-binding</keyword>
<dbReference type="FunFam" id="1.10.510.10:FF:000321">
    <property type="entry name" value="Bent, isoform C"/>
    <property type="match status" value="1"/>
</dbReference>
<dbReference type="Gene3D" id="3.30.200.20">
    <property type="entry name" value="Phosphorylase Kinase, domain 1"/>
    <property type="match status" value="1"/>
</dbReference>
<keyword evidence="10" id="KW-1185">Reference proteome</keyword>
<dbReference type="InterPro" id="IPR000719">
    <property type="entry name" value="Prot_kinase_dom"/>
</dbReference>
<comment type="similarity">
    <text evidence="7">Belongs to the protein kinase superfamily.</text>
</comment>
<dbReference type="EMBL" id="CAEY01000437">
    <property type="status" value="NOT_ANNOTATED_CDS"/>
    <property type="molecule type" value="Genomic_DNA"/>
</dbReference>
<dbReference type="Gene3D" id="1.10.510.10">
    <property type="entry name" value="Transferase(Phosphotransferase) domain 1"/>
    <property type="match status" value="1"/>
</dbReference>
<evidence type="ECO:0000256" key="4">
    <source>
        <dbReference type="ARBA" id="ARBA00022777"/>
    </source>
</evidence>
<sequence>MLKIFMDELKKRHWLTDAHGRKVRGKDEGKITNYDHFVTEDLKFQGPVDIKTSSIYDFYDILEEIGTGAFGVVHKCREKRSGQIFAAKFIPVAHPYEKSVIRKEIDIMNQLHHNKLIRLHDAFEDDGEMILIYEFMSGGELFERITTEGYHMSEAEVINYMRQICEGVKHMHEKNIIHLDLKPENIMCQAKNSSAVKIIDFGLTTTLDPNEVIKIPVGTAEFAAPEIVEREPVGFYTDMWAVGVLAYVLLSGFSPFAGDNDIETLKNIKACDWNFDEDAFRNISDEAKDFIRKLLTRHKEKRLTAHECLEHAWLKGTGGTTPISNP</sequence>
<organism evidence="9 10">
    <name type="scientific">Tetranychus urticae</name>
    <name type="common">Two-spotted spider mite</name>
    <dbReference type="NCBI Taxonomy" id="32264"/>
    <lineage>
        <taxon>Eukaryota</taxon>
        <taxon>Metazoa</taxon>
        <taxon>Ecdysozoa</taxon>
        <taxon>Arthropoda</taxon>
        <taxon>Chelicerata</taxon>
        <taxon>Arachnida</taxon>
        <taxon>Acari</taxon>
        <taxon>Acariformes</taxon>
        <taxon>Trombidiformes</taxon>
        <taxon>Prostigmata</taxon>
        <taxon>Eleutherengona</taxon>
        <taxon>Raphignathae</taxon>
        <taxon>Tetranychoidea</taxon>
        <taxon>Tetranychidae</taxon>
        <taxon>Tetranychus</taxon>
    </lineage>
</organism>
<feature type="domain" description="Protein kinase" evidence="8">
    <location>
        <begin position="59"/>
        <end position="314"/>
    </location>
</feature>
<dbReference type="EnsemblMetazoa" id="tetur01g01810.1">
    <property type="protein sequence ID" value="tetur01g01810.1"/>
    <property type="gene ID" value="tetur01g01810"/>
</dbReference>
<proteinExistence type="inferred from homology"/>
<evidence type="ECO:0000256" key="3">
    <source>
        <dbReference type="ARBA" id="ARBA00022741"/>
    </source>
</evidence>
<dbReference type="InterPro" id="IPR017441">
    <property type="entry name" value="Protein_kinase_ATP_BS"/>
</dbReference>
<dbReference type="GO" id="GO:0004674">
    <property type="term" value="F:protein serine/threonine kinase activity"/>
    <property type="evidence" value="ECO:0007669"/>
    <property type="project" value="UniProtKB-KW"/>
</dbReference>
<dbReference type="PROSITE" id="PS50011">
    <property type="entry name" value="PROTEIN_KINASE_DOM"/>
    <property type="match status" value="1"/>
</dbReference>
<dbReference type="PANTHER" id="PTHR24342:SF20">
    <property type="entry name" value="MYOSIN LIGHT CHAIN KINASE, SMOOTH MUSCLE"/>
    <property type="match status" value="1"/>
</dbReference>
<dbReference type="PROSITE" id="PS00107">
    <property type="entry name" value="PROTEIN_KINASE_ATP"/>
    <property type="match status" value="1"/>
</dbReference>
<dbReference type="GO" id="GO:0005524">
    <property type="term" value="F:ATP binding"/>
    <property type="evidence" value="ECO:0007669"/>
    <property type="project" value="UniProtKB-UniRule"/>
</dbReference>
<keyword evidence="4" id="KW-0418">Kinase</keyword>
<dbReference type="GO" id="GO:0005634">
    <property type="term" value="C:nucleus"/>
    <property type="evidence" value="ECO:0007669"/>
    <property type="project" value="TreeGrafter"/>
</dbReference>
<evidence type="ECO:0000256" key="5">
    <source>
        <dbReference type="ARBA" id="ARBA00022840"/>
    </source>
</evidence>
<evidence type="ECO:0000256" key="1">
    <source>
        <dbReference type="ARBA" id="ARBA00022527"/>
    </source>
</evidence>
<reference evidence="9" key="2">
    <citation type="submission" date="2015-06" db="UniProtKB">
        <authorList>
            <consortium name="EnsemblMetazoa"/>
        </authorList>
    </citation>
    <scope>IDENTIFICATION</scope>
</reference>
<evidence type="ECO:0000313" key="10">
    <source>
        <dbReference type="Proteomes" id="UP000015104"/>
    </source>
</evidence>